<sequence length="64" mass="6672">MFRMTIAAALVVAASAQTASAASPDIARARQTLQNGLHPTEVKACKKGKPCGNACIAQDKTCRK</sequence>
<keyword evidence="1" id="KW-0732">Signal</keyword>
<dbReference type="RefSeq" id="WP_036635992.1">
    <property type="nucleotide sequence ID" value="NZ_JFZB01000006.1"/>
</dbReference>
<evidence type="ECO:0000313" key="2">
    <source>
        <dbReference type="EMBL" id="KFI28455.1"/>
    </source>
</evidence>
<gene>
    <name evidence="2" type="ORF">CG50_13655</name>
</gene>
<feature type="signal peptide" evidence="1">
    <location>
        <begin position="1"/>
        <end position="21"/>
    </location>
</feature>
<keyword evidence="3" id="KW-1185">Reference proteome</keyword>
<accession>A0A086Y2F5</accession>
<comment type="caution">
    <text evidence="2">The sequence shown here is derived from an EMBL/GenBank/DDBJ whole genome shotgun (WGS) entry which is preliminary data.</text>
</comment>
<dbReference type="OrthoDB" id="6184298at2"/>
<dbReference type="EMBL" id="JFZB01000006">
    <property type="protein sequence ID" value="KFI28455.1"/>
    <property type="molecule type" value="Genomic_DNA"/>
</dbReference>
<reference evidence="2 3" key="1">
    <citation type="submission" date="2014-03" db="EMBL/GenBank/DDBJ databases">
        <title>Genome of Paenirhodobacter enshiensis DW2-9.</title>
        <authorList>
            <person name="Wang D."/>
            <person name="Wang G."/>
        </authorList>
    </citation>
    <scope>NUCLEOTIDE SEQUENCE [LARGE SCALE GENOMIC DNA]</scope>
    <source>
        <strain evidence="2 3">DW2-9</strain>
    </source>
</reference>
<organism evidence="2 3">
    <name type="scientific">Paenirhodobacter enshiensis</name>
    <dbReference type="NCBI Taxonomy" id="1105367"/>
    <lineage>
        <taxon>Bacteria</taxon>
        <taxon>Pseudomonadati</taxon>
        <taxon>Pseudomonadota</taxon>
        <taxon>Alphaproteobacteria</taxon>
        <taxon>Rhodobacterales</taxon>
        <taxon>Rhodobacter group</taxon>
        <taxon>Paenirhodobacter</taxon>
    </lineage>
</organism>
<protein>
    <submittedName>
        <fullName evidence="2">Uncharacterized protein</fullName>
    </submittedName>
</protein>
<name>A0A086Y2F5_9RHOB</name>
<proteinExistence type="predicted"/>
<dbReference type="AlphaFoldDB" id="A0A086Y2F5"/>
<evidence type="ECO:0000313" key="3">
    <source>
        <dbReference type="Proteomes" id="UP000028824"/>
    </source>
</evidence>
<evidence type="ECO:0000256" key="1">
    <source>
        <dbReference type="SAM" id="SignalP"/>
    </source>
</evidence>
<dbReference type="Proteomes" id="UP000028824">
    <property type="component" value="Unassembled WGS sequence"/>
</dbReference>
<feature type="chain" id="PRO_5001817378" evidence="1">
    <location>
        <begin position="22"/>
        <end position="64"/>
    </location>
</feature>